<keyword evidence="2" id="KW-0378">Hydrolase</keyword>
<dbReference type="Pfam" id="PF13365">
    <property type="entry name" value="Trypsin_2"/>
    <property type="match status" value="1"/>
</dbReference>
<keyword evidence="1 5" id="KW-0645">Protease</keyword>
<accession>A0A833LYG0</accession>
<dbReference type="PANTHER" id="PTHR45980">
    <property type="match status" value="1"/>
</dbReference>
<dbReference type="GO" id="GO:0004252">
    <property type="term" value="F:serine-type endopeptidase activity"/>
    <property type="evidence" value="ECO:0007669"/>
    <property type="project" value="InterPro"/>
</dbReference>
<dbReference type="PROSITE" id="PS50106">
    <property type="entry name" value="PDZ"/>
    <property type="match status" value="1"/>
</dbReference>
<evidence type="ECO:0000256" key="2">
    <source>
        <dbReference type="ARBA" id="ARBA00022801"/>
    </source>
</evidence>
<dbReference type="AlphaFoldDB" id="A0A833LYG0"/>
<dbReference type="Gene3D" id="3.20.190.20">
    <property type="match status" value="1"/>
</dbReference>
<dbReference type="GO" id="GO:0006508">
    <property type="term" value="P:proteolysis"/>
    <property type="evidence" value="ECO:0007669"/>
    <property type="project" value="UniProtKB-KW"/>
</dbReference>
<protein>
    <submittedName>
        <fullName evidence="5">Serine protease</fullName>
    </submittedName>
</protein>
<dbReference type="PANTHER" id="PTHR45980:SF9">
    <property type="entry name" value="PROTEASE DO-LIKE 10, MITOCHONDRIAL-RELATED"/>
    <property type="match status" value="1"/>
</dbReference>
<dbReference type="InterPro" id="IPR001478">
    <property type="entry name" value="PDZ"/>
</dbReference>
<dbReference type="Gene3D" id="2.40.10.10">
    <property type="entry name" value="Trypsin-like serine proteases"/>
    <property type="match status" value="2"/>
</dbReference>
<comment type="caution">
    <text evidence="5">The sequence shown here is derived from an EMBL/GenBank/DDBJ whole genome shotgun (WGS) entry which is preliminary data.</text>
</comment>
<dbReference type="InterPro" id="IPR046449">
    <property type="entry name" value="DEGP_PDZ_sf"/>
</dbReference>
<dbReference type="Proteomes" id="UP000460298">
    <property type="component" value="Unassembled WGS sequence"/>
</dbReference>
<dbReference type="Gene3D" id="2.30.42.10">
    <property type="match status" value="1"/>
</dbReference>
<name>A0A833LYG0_9LEPT</name>
<organism evidence="5 6">
    <name type="scientific">Leptonema illini</name>
    <dbReference type="NCBI Taxonomy" id="183"/>
    <lineage>
        <taxon>Bacteria</taxon>
        <taxon>Pseudomonadati</taxon>
        <taxon>Spirochaetota</taxon>
        <taxon>Spirochaetia</taxon>
        <taxon>Leptospirales</taxon>
        <taxon>Leptospiraceae</taxon>
        <taxon>Leptonema</taxon>
    </lineage>
</organism>
<dbReference type="Pfam" id="PF00595">
    <property type="entry name" value="PDZ"/>
    <property type="match status" value="1"/>
</dbReference>
<dbReference type="PRINTS" id="PR00834">
    <property type="entry name" value="PROTEASES2C"/>
</dbReference>
<dbReference type="SUPFAM" id="SSF50494">
    <property type="entry name" value="Trypsin-like serine proteases"/>
    <property type="match status" value="1"/>
</dbReference>
<dbReference type="InterPro" id="IPR009003">
    <property type="entry name" value="Peptidase_S1_PA"/>
</dbReference>
<proteinExistence type="predicted"/>
<dbReference type="InterPro" id="IPR001940">
    <property type="entry name" value="Peptidase_S1C"/>
</dbReference>
<dbReference type="InterPro" id="IPR036034">
    <property type="entry name" value="PDZ_sf"/>
</dbReference>
<gene>
    <name evidence="5" type="ORF">F9K24_09520</name>
</gene>
<reference evidence="5 6" key="1">
    <citation type="submission" date="2019-10" db="EMBL/GenBank/DDBJ databases">
        <title>Extracellular Electron Transfer in a Candidatus Methanoperedens spp. Enrichment Culture.</title>
        <authorList>
            <person name="Berger S."/>
            <person name="Rangel Shaw D."/>
            <person name="Berben T."/>
            <person name="In 'T Zandt M."/>
            <person name="Frank J."/>
            <person name="Reimann J."/>
            <person name="Jetten M.S.M."/>
            <person name="Welte C.U."/>
        </authorList>
    </citation>
    <scope>NUCLEOTIDE SEQUENCE [LARGE SCALE GENOMIC DNA]</scope>
    <source>
        <strain evidence="5">SB12</strain>
    </source>
</reference>
<dbReference type="SUPFAM" id="SSF50156">
    <property type="entry name" value="PDZ domain-like"/>
    <property type="match status" value="1"/>
</dbReference>
<evidence type="ECO:0000256" key="3">
    <source>
        <dbReference type="ARBA" id="ARBA00022825"/>
    </source>
</evidence>
<evidence type="ECO:0000256" key="1">
    <source>
        <dbReference type="ARBA" id="ARBA00022670"/>
    </source>
</evidence>
<evidence type="ECO:0000259" key="4">
    <source>
        <dbReference type="PROSITE" id="PS50106"/>
    </source>
</evidence>
<evidence type="ECO:0000313" key="5">
    <source>
        <dbReference type="EMBL" id="KAB2932608.1"/>
    </source>
</evidence>
<sequence length="520" mass="58697">MRSLRWMRSGNRLFSLSFSGNLVRLSLFCLLLLPGFLPADNGGIGNVPVERSVVSIRVDSFSYDYGMPWNDPSVERSGGTGFIIEGNRILTNAHVVSGAVNINVKRPDQKKEFRAKLLHIAHDCDLAMLQVEDPNFFQGAQPLVIGELPALSSPVVVVGFPIGGNRLSITRGVVSRIDMDTYAHSGIDSHLTIQVDAAINPGNSGGPAIQNGRVIGVAFQALRGGENLGYLIPPVVIRRFLREVEKNGVYRGYVELGIHSTSTENPVMRRALKLPAELEDTGVFVTRVLPGTSAEGKIRAGDVLLEIMDHPISESGEVMIDNTLYSYVELVDHLNEGEVVKARIFRDGQLLTVEFPARRTNIYDYQRREYEQPPQYYVQAGLVFQPLDANLMRTYSQEWLNNDRSEIFYRYFYRIVSKAFQEKEEEVVLTGRLNDSVNLYTSSYGYRLVRSVNGQKVRNFRELVIRFDRAVTSEESVVVEFEDVNRPLVLRSLDVRAANERIRKSYSLREDRRVRMEKAQ</sequence>
<keyword evidence="3" id="KW-0720">Serine protease</keyword>
<dbReference type="InterPro" id="IPR041517">
    <property type="entry name" value="DEGP_PDZ"/>
</dbReference>
<dbReference type="InterPro" id="IPR043504">
    <property type="entry name" value="Peptidase_S1_PA_chymotrypsin"/>
</dbReference>
<dbReference type="Pfam" id="PF17815">
    <property type="entry name" value="PDZ_3"/>
    <property type="match status" value="1"/>
</dbReference>
<evidence type="ECO:0000313" key="6">
    <source>
        <dbReference type="Proteomes" id="UP000460298"/>
    </source>
</evidence>
<feature type="domain" description="PDZ" evidence="4">
    <location>
        <begin position="243"/>
        <end position="307"/>
    </location>
</feature>
<dbReference type="EMBL" id="WBUI01000008">
    <property type="protein sequence ID" value="KAB2932608.1"/>
    <property type="molecule type" value="Genomic_DNA"/>
</dbReference>